<dbReference type="InterPro" id="IPR054593">
    <property type="entry name" value="Beta-mannosidase-like_N2"/>
</dbReference>
<dbReference type="InterPro" id="IPR050887">
    <property type="entry name" value="Beta-mannosidase_GH2"/>
</dbReference>
<dbReference type="SUPFAM" id="SSF49303">
    <property type="entry name" value="beta-Galactosidase/glucuronidase domain"/>
    <property type="match status" value="2"/>
</dbReference>
<dbReference type="GO" id="GO:0006516">
    <property type="term" value="P:glycoprotein catabolic process"/>
    <property type="evidence" value="ECO:0007669"/>
    <property type="project" value="TreeGrafter"/>
</dbReference>
<dbReference type="InterPro" id="IPR013783">
    <property type="entry name" value="Ig-like_fold"/>
</dbReference>
<evidence type="ECO:0000256" key="4">
    <source>
        <dbReference type="ARBA" id="ARBA00023295"/>
    </source>
</evidence>
<dbReference type="Gene3D" id="3.20.20.80">
    <property type="entry name" value="Glycosidases"/>
    <property type="match status" value="2"/>
</dbReference>
<name>G0QKM1_ICHMU</name>
<dbReference type="OMA" id="KRQWKGP"/>
<dbReference type="Gene3D" id="2.60.120.260">
    <property type="entry name" value="Galactose-binding domain-like"/>
    <property type="match status" value="1"/>
</dbReference>
<dbReference type="InterPro" id="IPR036156">
    <property type="entry name" value="Beta-gal/glucu_dom_sf"/>
</dbReference>
<dbReference type="PANTHER" id="PTHR43730:SF1">
    <property type="entry name" value="BETA-MANNOSIDASE"/>
    <property type="match status" value="1"/>
</dbReference>
<feature type="domain" description="Beta-mannosidase-like galactose-binding" evidence="7">
    <location>
        <begin position="24"/>
        <end position="198"/>
    </location>
</feature>
<feature type="domain" description="Glycoside hydrolase family 2 immunoglobulin-like beta-sandwich" evidence="6">
    <location>
        <begin position="267"/>
        <end position="319"/>
    </location>
</feature>
<dbReference type="InterPro" id="IPR008979">
    <property type="entry name" value="Galactose-bd-like_sf"/>
</dbReference>
<gene>
    <name evidence="8" type="ORF">IMG5_019560</name>
</gene>
<keyword evidence="5" id="KW-0732">Signal</keyword>
<dbReference type="Proteomes" id="UP000008983">
    <property type="component" value="Unassembled WGS sequence"/>
</dbReference>
<comment type="catalytic activity">
    <reaction evidence="1">
        <text>Hydrolysis of terminal, non-reducing beta-D-mannose residues in beta-D-mannosides.</text>
        <dbReference type="EC" id="3.2.1.25"/>
    </reaction>
</comment>
<dbReference type="GO" id="GO:0004567">
    <property type="term" value="F:beta-mannosidase activity"/>
    <property type="evidence" value="ECO:0007669"/>
    <property type="project" value="UniProtKB-EC"/>
</dbReference>
<dbReference type="GeneID" id="14910428"/>
<dbReference type="AlphaFoldDB" id="G0QKM1"/>
<dbReference type="OrthoDB" id="2866996at2759"/>
<reference evidence="8 9" key="1">
    <citation type="submission" date="2011-07" db="EMBL/GenBank/DDBJ databases">
        <authorList>
            <person name="Coyne R."/>
            <person name="Brami D."/>
            <person name="Johnson J."/>
            <person name="Hostetler J."/>
            <person name="Hannick L."/>
            <person name="Clark T."/>
            <person name="Cassidy-Hanley D."/>
            <person name="Inman J."/>
        </authorList>
    </citation>
    <scope>NUCLEOTIDE SEQUENCE [LARGE SCALE GENOMIC DNA]</scope>
    <source>
        <strain evidence="8 9">G5</strain>
    </source>
</reference>
<evidence type="ECO:0000313" key="8">
    <source>
        <dbReference type="EMBL" id="EGR34239.1"/>
    </source>
</evidence>
<keyword evidence="9" id="KW-1185">Reference proteome</keyword>
<dbReference type="InterPro" id="IPR006102">
    <property type="entry name" value="Ig-like_GH2"/>
</dbReference>
<dbReference type="Gene3D" id="2.60.40.10">
    <property type="entry name" value="Immunoglobulins"/>
    <property type="match status" value="2"/>
</dbReference>
<dbReference type="EMBL" id="GL983174">
    <property type="protein sequence ID" value="EGR34239.1"/>
    <property type="molecule type" value="Genomic_DNA"/>
</dbReference>
<accession>G0QKM1</accession>
<dbReference type="GO" id="GO:0005975">
    <property type="term" value="P:carbohydrate metabolic process"/>
    <property type="evidence" value="ECO:0007669"/>
    <property type="project" value="InterPro"/>
</dbReference>
<evidence type="ECO:0000256" key="1">
    <source>
        <dbReference type="ARBA" id="ARBA00000829"/>
    </source>
</evidence>
<feature type="signal peptide" evidence="5">
    <location>
        <begin position="1"/>
        <end position="15"/>
    </location>
</feature>
<dbReference type="Pfam" id="PF00703">
    <property type="entry name" value="Glyco_hydro_2"/>
    <property type="match status" value="1"/>
</dbReference>
<dbReference type="eggNOG" id="KOG2230">
    <property type="taxonomic scope" value="Eukaryota"/>
</dbReference>
<evidence type="ECO:0000256" key="3">
    <source>
        <dbReference type="ARBA" id="ARBA00022801"/>
    </source>
</evidence>
<organism evidence="8 9">
    <name type="scientific">Ichthyophthirius multifiliis</name>
    <name type="common">White spot disease agent</name>
    <name type="synonym">Ich</name>
    <dbReference type="NCBI Taxonomy" id="5932"/>
    <lineage>
        <taxon>Eukaryota</taxon>
        <taxon>Sar</taxon>
        <taxon>Alveolata</taxon>
        <taxon>Ciliophora</taxon>
        <taxon>Intramacronucleata</taxon>
        <taxon>Oligohymenophorea</taxon>
        <taxon>Hymenostomatida</taxon>
        <taxon>Ophryoglenina</taxon>
        <taxon>Ichthyophthirius</taxon>
    </lineage>
</organism>
<proteinExistence type="predicted"/>
<evidence type="ECO:0000259" key="6">
    <source>
        <dbReference type="Pfam" id="PF00703"/>
    </source>
</evidence>
<evidence type="ECO:0000256" key="5">
    <source>
        <dbReference type="SAM" id="SignalP"/>
    </source>
</evidence>
<evidence type="ECO:0000256" key="2">
    <source>
        <dbReference type="ARBA" id="ARBA00012754"/>
    </source>
</evidence>
<dbReference type="InterPro" id="IPR017853">
    <property type="entry name" value="GH"/>
</dbReference>
<dbReference type="RefSeq" id="XP_004039543.1">
    <property type="nucleotide sequence ID" value="XM_004039495.1"/>
</dbReference>
<dbReference type="SUPFAM" id="SSF51445">
    <property type="entry name" value="(Trans)glycosidases"/>
    <property type="match status" value="2"/>
</dbReference>
<keyword evidence="4" id="KW-0326">Glycosidase</keyword>
<dbReference type="InParanoid" id="G0QKM1"/>
<evidence type="ECO:0000313" key="9">
    <source>
        <dbReference type="Proteomes" id="UP000008983"/>
    </source>
</evidence>
<sequence>MLLFIFYIFFKILNCLYYLNQSDWYFKEYTNETNLYSNFMRASIPSTVHLDLSDNQIMPDPYFRDNLLQYYQLEYKDWVYTTLLDTQKIQEIFQKQNYDQIELVFEGLDTHADVYLNQNLILQTNNMFRTWKIYNFEKYINQNINITIIFKSSVKHDLDEEKKLLPIKLPYNYTFSRKAAYQYGWDWGPRLVTCGIWKDAYLQFIKKGKILNSHFRTLQLTNIYQKNGTAQKALMELNIELHLLTSYNNYSIQVFCENQIIIQKQLIQQNLKNIYQFEIQNPILWWCRGLGQPFLYKFYVYLLFNNQVIDFQQYSIGIRQIKVLQRQDLLGNGTSFMFYLNDNYVFMKGSNYIPPDMFMPRAQKNPEIYMKNIQNAIKANHNMIRLWGGGQFEYDIFYDLCDQNGILIWHDLMFACAMYPSNNQILQNIEKELLIIYQDQEIILLLLYGMVIMKCIQNGQNQDGKIILQILKDKLFGDGILIYLIQQQERLFQIMILIHFIGLHHHLNLLYINILQIKGIFIFGMYGQTYPRQKIIILSLEDLIANMGCKVYYLISLQENSHLNKIDIQILLYYNIMKGMFLVGQIFNFIFKTIIMNLKIYKPIYMLVRVCKLMPYRLLYQLQEVKKPYCSGSLYWQLNDVWPVVSWSSVDFYGNWKGLHFRGKNLYEGLIGVLEQQQNDFFNLKIINDFYEDFKVKISLSIINNEGFELVKILDQNVFFIEENSNVCIFKNMDLISQYQKNQIGAYLQIQYGEEKDFFWEKIFYFVKPNEFLYKKSSVQVHLDSFGKNIIVSSDKLTRDIYILCDNEDEIEGLSNNYFDLVPGKVVSLKYEQKDVCQNIKYYSLNQLFLDNNTIQKGVY</sequence>
<dbReference type="EC" id="3.2.1.25" evidence="2"/>
<protein>
    <recommendedName>
        <fullName evidence="2">beta-mannosidase</fullName>
        <ecNumber evidence="2">3.2.1.25</ecNumber>
    </recommendedName>
</protein>
<dbReference type="Pfam" id="PF22666">
    <property type="entry name" value="Glyco_hydro_2_N2"/>
    <property type="match status" value="1"/>
</dbReference>
<evidence type="ECO:0000259" key="7">
    <source>
        <dbReference type="Pfam" id="PF22666"/>
    </source>
</evidence>
<dbReference type="PANTHER" id="PTHR43730">
    <property type="entry name" value="BETA-MANNOSIDASE"/>
    <property type="match status" value="1"/>
</dbReference>
<keyword evidence="3" id="KW-0378">Hydrolase</keyword>
<dbReference type="SUPFAM" id="SSF49785">
    <property type="entry name" value="Galactose-binding domain-like"/>
    <property type="match status" value="1"/>
</dbReference>
<feature type="chain" id="PRO_5013311295" description="beta-mannosidase" evidence="5">
    <location>
        <begin position="16"/>
        <end position="860"/>
    </location>
</feature>
<dbReference type="STRING" id="857967.G0QKM1"/>